<dbReference type="Proteomes" id="UP000275232">
    <property type="component" value="Unassembled WGS sequence"/>
</dbReference>
<evidence type="ECO:0000256" key="1">
    <source>
        <dbReference type="SAM" id="Phobius"/>
    </source>
</evidence>
<gene>
    <name evidence="2" type="ORF">EG799_01390</name>
</gene>
<keyword evidence="1" id="KW-0472">Membrane</keyword>
<proteinExistence type="predicted"/>
<dbReference type="OrthoDB" id="9958978at2"/>
<comment type="caution">
    <text evidence="2">The sequence shown here is derived from an EMBL/GenBank/DDBJ whole genome shotgun (WGS) entry which is preliminary data.</text>
</comment>
<reference evidence="2 3" key="1">
    <citation type="submission" date="2018-11" db="EMBL/GenBank/DDBJ databases">
        <title>Erythrobacter spongiae sp. nov., isolated from a marine sponge.</title>
        <authorList>
            <person name="Zhuang L."/>
            <person name="Luo L."/>
        </authorList>
    </citation>
    <scope>NUCLEOTIDE SEQUENCE [LARGE SCALE GENOMIC DNA]</scope>
    <source>
        <strain evidence="2 3">HN-E23</strain>
    </source>
</reference>
<accession>A0A3N5D7C5</accession>
<protein>
    <submittedName>
        <fullName evidence="2">Uncharacterized protein</fullName>
    </submittedName>
</protein>
<keyword evidence="3" id="KW-1185">Reference proteome</keyword>
<dbReference type="EMBL" id="RPFZ01000001">
    <property type="protein sequence ID" value="RPF70428.1"/>
    <property type="molecule type" value="Genomic_DNA"/>
</dbReference>
<dbReference type="RefSeq" id="WP_123877884.1">
    <property type="nucleotide sequence ID" value="NZ_RPFZ01000001.1"/>
</dbReference>
<sequence length="169" mass="19125">MILKRDYLWNEPMTVLIALIAGYVGLLVMLAVMAKPHRQRIARLANELVADYPQNEKMGFLCQHYTATAYAWRAAPIMFVSYVAALLIPGDTLDEMCEREDREHPHLLGDPRLRELMHSYDASIAAVNPIFGALMYAALWAFGLKARIHYRGKYSPKLVDYVGVRAVSA</sequence>
<evidence type="ECO:0000313" key="2">
    <source>
        <dbReference type="EMBL" id="RPF70428.1"/>
    </source>
</evidence>
<evidence type="ECO:0000313" key="3">
    <source>
        <dbReference type="Proteomes" id="UP000275232"/>
    </source>
</evidence>
<feature type="transmembrane region" description="Helical" evidence="1">
    <location>
        <begin position="70"/>
        <end position="88"/>
    </location>
</feature>
<feature type="transmembrane region" description="Helical" evidence="1">
    <location>
        <begin position="12"/>
        <end position="34"/>
    </location>
</feature>
<feature type="transmembrane region" description="Helical" evidence="1">
    <location>
        <begin position="122"/>
        <end position="144"/>
    </location>
</feature>
<organism evidence="2 3">
    <name type="scientific">Aurantiacibacter spongiae</name>
    <dbReference type="NCBI Taxonomy" id="2488860"/>
    <lineage>
        <taxon>Bacteria</taxon>
        <taxon>Pseudomonadati</taxon>
        <taxon>Pseudomonadota</taxon>
        <taxon>Alphaproteobacteria</taxon>
        <taxon>Sphingomonadales</taxon>
        <taxon>Erythrobacteraceae</taxon>
        <taxon>Aurantiacibacter</taxon>
    </lineage>
</organism>
<keyword evidence="1" id="KW-0812">Transmembrane</keyword>
<keyword evidence="1" id="KW-1133">Transmembrane helix</keyword>
<dbReference type="AlphaFoldDB" id="A0A3N5D7C5"/>
<name>A0A3N5D7C5_9SPHN</name>